<organism evidence="2 3">
    <name type="scientific">Jiella pacifica</name>
    <dbReference type="NCBI Taxonomy" id="2696469"/>
    <lineage>
        <taxon>Bacteria</taxon>
        <taxon>Pseudomonadati</taxon>
        <taxon>Pseudomonadota</taxon>
        <taxon>Alphaproteobacteria</taxon>
        <taxon>Hyphomicrobiales</taxon>
        <taxon>Aurantimonadaceae</taxon>
        <taxon>Jiella</taxon>
    </lineage>
</organism>
<proteinExistence type="predicted"/>
<feature type="domain" description="ABM" evidence="1">
    <location>
        <begin position="3"/>
        <end position="92"/>
    </location>
</feature>
<dbReference type="Gene3D" id="3.30.70.100">
    <property type="match status" value="1"/>
</dbReference>
<dbReference type="RefSeq" id="WP_163464810.1">
    <property type="nucleotide sequence ID" value="NZ_JAAAMG010000015.1"/>
</dbReference>
<protein>
    <submittedName>
        <fullName evidence="2">Antibiotic biosynthesis monooxygenase</fullName>
    </submittedName>
</protein>
<dbReference type="GO" id="GO:0004497">
    <property type="term" value="F:monooxygenase activity"/>
    <property type="evidence" value="ECO:0007669"/>
    <property type="project" value="UniProtKB-KW"/>
</dbReference>
<name>A0A6N9T4I7_9HYPH</name>
<keyword evidence="3" id="KW-1185">Reference proteome</keyword>
<evidence type="ECO:0000313" key="3">
    <source>
        <dbReference type="Proteomes" id="UP000469011"/>
    </source>
</evidence>
<reference evidence="2 3" key="1">
    <citation type="submission" date="2020-01" db="EMBL/GenBank/DDBJ databases">
        <title>Jiella pacifica sp. nov.</title>
        <authorList>
            <person name="Xue Z."/>
            <person name="Zhu S."/>
            <person name="Chen J."/>
            <person name="Yang J."/>
        </authorList>
    </citation>
    <scope>NUCLEOTIDE SEQUENCE [LARGE SCALE GENOMIC DNA]</scope>
    <source>
        <strain evidence="2 3">40Bstr34</strain>
    </source>
</reference>
<evidence type="ECO:0000313" key="2">
    <source>
        <dbReference type="EMBL" id="NDW06283.1"/>
    </source>
</evidence>
<dbReference type="Pfam" id="PF03992">
    <property type="entry name" value="ABM"/>
    <property type="match status" value="1"/>
</dbReference>
<dbReference type="PROSITE" id="PS51725">
    <property type="entry name" value="ABM"/>
    <property type="match status" value="1"/>
</dbReference>
<dbReference type="AlphaFoldDB" id="A0A6N9T4I7"/>
<keyword evidence="2" id="KW-0503">Monooxygenase</keyword>
<dbReference type="InterPro" id="IPR011008">
    <property type="entry name" value="Dimeric_a/b-barrel"/>
</dbReference>
<dbReference type="SUPFAM" id="SSF54909">
    <property type="entry name" value="Dimeric alpha+beta barrel"/>
    <property type="match status" value="1"/>
</dbReference>
<evidence type="ECO:0000259" key="1">
    <source>
        <dbReference type="PROSITE" id="PS51725"/>
    </source>
</evidence>
<sequence length="110" mass="12287">MSVAYVIEFWVRAPERERFLNLLGGVIAAMQSEPTHLGHTFHVDPADPLHFLLHEVWQDHGEVVAVQLGRPYRQEWHAALPELVAKDRLVTVWEPMGNTVAGIAGMAASP</sequence>
<dbReference type="InterPro" id="IPR007138">
    <property type="entry name" value="ABM_dom"/>
</dbReference>
<comment type="caution">
    <text evidence="2">The sequence shown here is derived from an EMBL/GenBank/DDBJ whole genome shotgun (WGS) entry which is preliminary data.</text>
</comment>
<accession>A0A6N9T4I7</accession>
<keyword evidence="2" id="KW-0560">Oxidoreductase</keyword>
<gene>
    <name evidence="2" type="ORF">GTK09_17825</name>
</gene>
<dbReference type="Proteomes" id="UP000469011">
    <property type="component" value="Unassembled WGS sequence"/>
</dbReference>
<dbReference type="EMBL" id="JAAAMG010000015">
    <property type="protein sequence ID" value="NDW06283.1"/>
    <property type="molecule type" value="Genomic_DNA"/>
</dbReference>